<protein>
    <recommendedName>
        <fullName evidence="3">HECT-type E3 ubiquitin transferase</fullName>
        <ecNumber evidence="3">2.3.2.26</ecNumber>
    </recommendedName>
</protein>
<dbReference type="GO" id="GO:0000209">
    <property type="term" value="P:protein polyubiquitination"/>
    <property type="evidence" value="ECO:0007669"/>
    <property type="project" value="TreeGrafter"/>
</dbReference>
<dbReference type="PANTHER" id="PTHR11254">
    <property type="entry name" value="HECT DOMAIN UBIQUITIN-PROTEIN LIGASE"/>
    <property type="match status" value="1"/>
</dbReference>
<dbReference type="SMART" id="SM00213">
    <property type="entry name" value="UBQ"/>
    <property type="match status" value="1"/>
</dbReference>
<dbReference type="PANTHER" id="PTHR11254:SF424">
    <property type="entry name" value="E3 UBIQUITIN-PROTEIN LIGASE UPL5"/>
    <property type="match status" value="1"/>
</dbReference>
<dbReference type="Pfam" id="PF00240">
    <property type="entry name" value="ubiquitin"/>
    <property type="match status" value="1"/>
</dbReference>
<comment type="caution">
    <text evidence="11">The sequence shown here is derived from an EMBL/GenBank/DDBJ whole genome shotgun (WGS) entry which is preliminary data.</text>
</comment>
<dbReference type="InterPro" id="IPR019956">
    <property type="entry name" value="Ubiquitin_dom"/>
</dbReference>
<organism evidence="11 12">
    <name type="scientific">Citrus x changshan-huyou</name>
    <dbReference type="NCBI Taxonomy" id="2935761"/>
    <lineage>
        <taxon>Eukaryota</taxon>
        <taxon>Viridiplantae</taxon>
        <taxon>Streptophyta</taxon>
        <taxon>Embryophyta</taxon>
        <taxon>Tracheophyta</taxon>
        <taxon>Spermatophyta</taxon>
        <taxon>Magnoliopsida</taxon>
        <taxon>eudicotyledons</taxon>
        <taxon>Gunneridae</taxon>
        <taxon>Pentapetalae</taxon>
        <taxon>rosids</taxon>
        <taxon>malvids</taxon>
        <taxon>Sapindales</taxon>
        <taxon>Rutaceae</taxon>
        <taxon>Aurantioideae</taxon>
        <taxon>Citrus</taxon>
    </lineage>
</organism>
<evidence type="ECO:0000256" key="3">
    <source>
        <dbReference type="ARBA" id="ARBA00012485"/>
    </source>
</evidence>
<dbReference type="GO" id="GO:0005737">
    <property type="term" value="C:cytoplasm"/>
    <property type="evidence" value="ECO:0007669"/>
    <property type="project" value="TreeGrafter"/>
</dbReference>
<evidence type="ECO:0000313" key="12">
    <source>
        <dbReference type="Proteomes" id="UP001428341"/>
    </source>
</evidence>
<dbReference type="PRINTS" id="PR00348">
    <property type="entry name" value="UBIQUITIN"/>
</dbReference>
<evidence type="ECO:0000259" key="8">
    <source>
        <dbReference type="PROSITE" id="PS50053"/>
    </source>
</evidence>
<dbReference type="InterPro" id="IPR000569">
    <property type="entry name" value="HECT_dom"/>
</dbReference>
<evidence type="ECO:0000256" key="6">
    <source>
        <dbReference type="PROSITE-ProRule" id="PRU00104"/>
    </source>
</evidence>
<dbReference type="Pfam" id="PF07734">
    <property type="entry name" value="FBA_1"/>
    <property type="match status" value="1"/>
</dbReference>
<name>A0AAP0MVJ1_9ROSI</name>
<dbReference type="PROSITE" id="PS50237">
    <property type="entry name" value="HECT"/>
    <property type="match status" value="1"/>
</dbReference>
<feature type="region of interest" description="Disordered" evidence="7">
    <location>
        <begin position="395"/>
        <end position="416"/>
    </location>
</feature>
<dbReference type="Pfam" id="PF00646">
    <property type="entry name" value="F-box"/>
    <property type="match status" value="1"/>
</dbReference>
<dbReference type="InterPro" id="IPR017451">
    <property type="entry name" value="F-box-assoc_interact_dom"/>
</dbReference>
<dbReference type="SMART" id="SM00256">
    <property type="entry name" value="FBOX"/>
    <property type="match status" value="1"/>
</dbReference>
<evidence type="ECO:0000256" key="1">
    <source>
        <dbReference type="ARBA" id="ARBA00000885"/>
    </source>
</evidence>
<evidence type="ECO:0000259" key="9">
    <source>
        <dbReference type="PROSITE" id="PS50181"/>
    </source>
</evidence>
<gene>
    <name evidence="11" type="ORF">WN944_012640</name>
</gene>
<dbReference type="Gene3D" id="3.30.2410.10">
    <property type="entry name" value="Hect, E3 ligase catalytic domain"/>
    <property type="match status" value="1"/>
</dbReference>
<dbReference type="InterPro" id="IPR035983">
    <property type="entry name" value="Hect_E3_ubiquitin_ligase"/>
</dbReference>
<evidence type="ECO:0000256" key="4">
    <source>
        <dbReference type="ARBA" id="ARBA00022679"/>
    </source>
</evidence>
<dbReference type="PROSITE" id="PS50053">
    <property type="entry name" value="UBIQUITIN_2"/>
    <property type="match status" value="1"/>
</dbReference>
<dbReference type="Gene3D" id="3.90.1750.10">
    <property type="entry name" value="Hect, E3 ligase catalytic domains"/>
    <property type="match status" value="1"/>
</dbReference>
<dbReference type="Gene3D" id="3.30.2160.10">
    <property type="entry name" value="Hect, E3 ligase catalytic domain"/>
    <property type="match status" value="1"/>
</dbReference>
<dbReference type="InterPro" id="IPR001810">
    <property type="entry name" value="F-box_dom"/>
</dbReference>
<dbReference type="FunFam" id="3.10.20.90:FF:000303">
    <property type="entry name" value="E3 ubiquitin-protein ligase UPL5 isoform A"/>
    <property type="match status" value="1"/>
</dbReference>
<dbReference type="SUPFAM" id="SSF81383">
    <property type="entry name" value="F-box domain"/>
    <property type="match status" value="1"/>
</dbReference>
<dbReference type="Gene3D" id="1.20.1280.50">
    <property type="match status" value="1"/>
</dbReference>
<dbReference type="EC" id="2.3.2.26" evidence="3"/>
<proteinExistence type="predicted"/>
<dbReference type="CDD" id="cd22157">
    <property type="entry name" value="F-box_AtFBW1-like"/>
    <property type="match status" value="1"/>
</dbReference>
<dbReference type="EMBL" id="JBCGBO010000002">
    <property type="protein sequence ID" value="KAK9224190.1"/>
    <property type="molecule type" value="Genomic_DNA"/>
</dbReference>
<dbReference type="NCBIfam" id="TIGR01640">
    <property type="entry name" value="F_box_assoc_1"/>
    <property type="match status" value="1"/>
</dbReference>
<comment type="catalytic activity">
    <reaction evidence="1">
        <text>S-ubiquitinyl-[E2 ubiquitin-conjugating enzyme]-L-cysteine + [acceptor protein]-L-lysine = [E2 ubiquitin-conjugating enzyme]-L-cysteine + N(6)-ubiquitinyl-[acceptor protein]-L-lysine.</text>
        <dbReference type="EC" id="2.3.2.26"/>
    </reaction>
</comment>
<dbReference type="InterPro" id="IPR029071">
    <property type="entry name" value="Ubiquitin-like_domsf"/>
</dbReference>
<evidence type="ECO:0000256" key="5">
    <source>
        <dbReference type="ARBA" id="ARBA00022786"/>
    </source>
</evidence>
<dbReference type="SUPFAM" id="SSF56204">
    <property type="entry name" value="Hect, E3 ligase catalytic domain"/>
    <property type="match status" value="1"/>
</dbReference>
<feature type="domain" description="Ubiquitin-like" evidence="8">
    <location>
        <begin position="494"/>
        <end position="570"/>
    </location>
</feature>
<evidence type="ECO:0000313" key="11">
    <source>
        <dbReference type="EMBL" id="KAK9224190.1"/>
    </source>
</evidence>
<keyword evidence="12" id="KW-1185">Reference proteome</keyword>
<keyword evidence="5 6" id="KW-0833">Ubl conjugation pathway</keyword>
<dbReference type="FunFam" id="3.30.2410.10:FF:000020">
    <property type="entry name" value="E3 ubiquitin-protein ligase UPL5"/>
    <property type="match status" value="1"/>
</dbReference>
<dbReference type="PROSITE" id="PS50181">
    <property type="entry name" value="FBOX"/>
    <property type="match status" value="1"/>
</dbReference>
<dbReference type="SMART" id="SM00119">
    <property type="entry name" value="HECTc"/>
    <property type="match status" value="1"/>
</dbReference>
<dbReference type="InterPro" id="IPR050409">
    <property type="entry name" value="E3_ubiq-protein_ligase"/>
</dbReference>
<evidence type="ECO:0000256" key="2">
    <source>
        <dbReference type="ARBA" id="ARBA00004906"/>
    </source>
</evidence>
<dbReference type="Pfam" id="PF00632">
    <property type="entry name" value="HECT"/>
    <property type="match status" value="1"/>
</dbReference>
<feature type="domain" description="F-box" evidence="9">
    <location>
        <begin position="16"/>
        <end position="62"/>
    </location>
</feature>
<evidence type="ECO:0000256" key="7">
    <source>
        <dbReference type="SAM" id="MobiDB-lite"/>
    </source>
</evidence>
<dbReference type="InterPro" id="IPR036047">
    <property type="entry name" value="F-box-like_dom_sf"/>
</dbReference>
<dbReference type="CDD" id="cd00078">
    <property type="entry name" value="HECTc"/>
    <property type="match status" value="1"/>
</dbReference>
<dbReference type="FunFam" id="3.30.2160.10:FF:000019">
    <property type="entry name" value="E3 ubiquitin-protein ligase UPL5 isoform A"/>
    <property type="match status" value="1"/>
</dbReference>
<accession>A0AAP0MVJ1</accession>
<sequence>MGSLSSAITANLSTFPHVSANLPTDIIIDIFTRLPVKSLIRFKCVSKSMYALVHNKIFIKKHVNRAIHQSDPKLILKNEFKLFGVEIINDKKLIRSRKLQVPFALSLEKVEISGSCNGLLCISDQSCNEDIFLFNPSTKKYKKLPVPEFDVPTIETTCFTSLGFGYHQADDDYKVIRSIYLYDKPFVDIDSYECEARVYSLASDKWKKINGGIPYHISSRAAVCFNECLIWKASRGLGRGMTVLVVAFDMNREEFKEIHRPEYKDSHDKCQIEVGVFRGEFAMFHMWREDRVEIWTMKDFGARESWTRMFVIGRRALINFDNYAFVHLKPVCEMMNLSNGNGKNFLLIEKGDGELILYDFENEIATDFKIQRAPRCYLLLQLLPRHLTITCSYPHRKRRGPHSSMSPVESFDHSHFSVHSRPKRKLDDFAPNLDGDDDDGAETSDLVSVRMRKDEPDAVHHHQSSDLMTKNDAVLSEITPPAAAAAPPPPRPRLQFFIRMMSEGKTMVIQADSNDTVKSIHERIQAMTGIPLIEQRLIYRGKQLQWEQSLAECCIQNDAGLQLVGRMRSTGHPQAWQVIDDMVSLICRLCKGETLPHSLKHIKSRMTEFFTMTPKDEVESESALDHIQILMSSSAPAALVMLYISPLHGNKDCADSSIRHFLNSTKNALPKHLHAQSAPIVLEFCKLLRKFTPEDTLYLACRSTLGSLLENYGGSGILPGGSKYDEIRGLDVIREIFPFVRELAARISRDLNSSMEMVLSVGPLVSDVRDFTAFLHPLRRAILGQVGFSIPITMPLPQQEHDRLHGDQLDSIYGMFCDLLIKMDKCLVRVQERVIARANGEGEINYSGWSQYLTILRELHATSKLFQGAEEEFWKLLRNRKSPLGDLILRYARRSDDNRWLLEHKDVTTFDSRKYLVMMMFPDVKEDYEELHEMLIDRSQLLAESFEYIARAEPEALRGGLFMEFKNEEATGPGVLREWFFLVCQALFNPQNALFVPCPNDRRRFYPNHEFDAYHSTSWTSLSFNLLIKKYALEIRNPLYKSPPIKKYTQQRKLSYIFPLMIWGRSGSKEVPSKVHPLHLDYFCFSGRVIALALMHRVQVGVVFDRVFYLQLAGKYISLEDIRDADPSLYSSCKQILEMDAEFIDSDGLGLTFVREVEELGSRKTVELCPGGRSMAVNSKNREDYVSLLIRHRFVTSISEQTSRFAKGFADILCNPRLQKQFFLSLELEDLDRMLFGSEQAICVEDWKAHTEYNGYKENDAQIIWFWKIVGEMPAEQRKILLFFWTSVKHLPVEGFAGLASRLHIYKTVEPADRLPTSHTCFYRLCFPSYPSMAIMGDRLRIITQEHVGCSFGTW</sequence>
<feature type="active site" description="Glycyl thioester intermediate" evidence="6">
    <location>
        <position position="1321"/>
    </location>
</feature>
<dbReference type="GO" id="GO:0061630">
    <property type="term" value="F:ubiquitin protein ligase activity"/>
    <property type="evidence" value="ECO:0007669"/>
    <property type="project" value="UniProtKB-EC"/>
</dbReference>
<reference evidence="11 12" key="1">
    <citation type="submission" date="2024-05" db="EMBL/GenBank/DDBJ databases">
        <title>Haplotype-resolved chromosome-level genome assembly of Huyou (Citrus changshanensis).</title>
        <authorList>
            <person name="Miao C."/>
            <person name="Chen W."/>
            <person name="Wu Y."/>
            <person name="Wang L."/>
            <person name="Zhao S."/>
            <person name="Grierson D."/>
            <person name="Xu C."/>
            <person name="Chen K."/>
        </authorList>
    </citation>
    <scope>NUCLEOTIDE SEQUENCE [LARGE SCALE GENOMIC DNA]</scope>
    <source>
        <strain evidence="11">01-14</strain>
        <tissue evidence="11">Leaf</tissue>
    </source>
</reference>
<dbReference type="Gene3D" id="3.10.20.90">
    <property type="entry name" value="Phosphatidylinositol 3-kinase Catalytic Subunit, Chain A, domain 1"/>
    <property type="match status" value="1"/>
</dbReference>
<comment type="pathway">
    <text evidence="2">Protein modification; protein ubiquitination.</text>
</comment>
<dbReference type="InterPro" id="IPR000626">
    <property type="entry name" value="Ubiquitin-like_dom"/>
</dbReference>
<dbReference type="Proteomes" id="UP001428341">
    <property type="component" value="Unassembled WGS sequence"/>
</dbReference>
<dbReference type="InterPro" id="IPR006527">
    <property type="entry name" value="F-box-assoc_dom_typ1"/>
</dbReference>
<dbReference type="SUPFAM" id="SSF54236">
    <property type="entry name" value="Ubiquitin-like"/>
    <property type="match status" value="1"/>
</dbReference>
<dbReference type="GO" id="GO:0006511">
    <property type="term" value="P:ubiquitin-dependent protein catabolic process"/>
    <property type="evidence" value="ECO:0007669"/>
    <property type="project" value="TreeGrafter"/>
</dbReference>
<keyword evidence="4" id="KW-0808">Transferase</keyword>
<feature type="domain" description="HECT" evidence="10">
    <location>
        <begin position="953"/>
        <end position="1355"/>
    </location>
</feature>
<evidence type="ECO:0000259" key="10">
    <source>
        <dbReference type="PROSITE" id="PS50237"/>
    </source>
</evidence>